<dbReference type="AlphaFoldDB" id="A0A412TK46"/>
<evidence type="ECO:0000313" key="3">
    <source>
        <dbReference type="Proteomes" id="UP000284243"/>
    </source>
</evidence>
<dbReference type="EMBL" id="QRYC01000037">
    <property type="protein sequence ID" value="RGU54151.1"/>
    <property type="molecule type" value="Genomic_DNA"/>
</dbReference>
<dbReference type="RefSeq" id="WP_118160780.1">
    <property type="nucleotide sequence ID" value="NZ_CABJFF010000027.1"/>
</dbReference>
<organism evidence="2 3">
    <name type="scientific">Odoribacter splanchnicus</name>
    <dbReference type="NCBI Taxonomy" id="28118"/>
    <lineage>
        <taxon>Bacteria</taxon>
        <taxon>Pseudomonadati</taxon>
        <taxon>Bacteroidota</taxon>
        <taxon>Bacteroidia</taxon>
        <taxon>Bacteroidales</taxon>
        <taxon>Odoribacteraceae</taxon>
        <taxon>Odoribacter</taxon>
    </lineage>
</organism>
<protein>
    <submittedName>
        <fullName evidence="2">Uncharacterized protein</fullName>
    </submittedName>
</protein>
<reference evidence="2 3" key="1">
    <citation type="submission" date="2018-08" db="EMBL/GenBank/DDBJ databases">
        <title>A genome reference for cultivated species of the human gut microbiota.</title>
        <authorList>
            <person name="Zou Y."/>
            <person name="Xue W."/>
            <person name="Luo G."/>
        </authorList>
    </citation>
    <scope>NUCLEOTIDE SEQUENCE [LARGE SCALE GENOMIC DNA]</scope>
    <source>
        <strain evidence="2 3">AF16-14</strain>
    </source>
</reference>
<dbReference type="Proteomes" id="UP000284243">
    <property type="component" value="Unassembled WGS sequence"/>
</dbReference>
<feature type="signal peptide" evidence="1">
    <location>
        <begin position="1"/>
        <end position="20"/>
    </location>
</feature>
<comment type="caution">
    <text evidence="2">The sequence shown here is derived from an EMBL/GenBank/DDBJ whole genome shotgun (WGS) entry which is preliminary data.</text>
</comment>
<proteinExistence type="predicted"/>
<feature type="chain" id="PRO_5019337558" evidence="1">
    <location>
        <begin position="21"/>
        <end position="220"/>
    </location>
</feature>
<name>A0A412TK46_9BACT</name>
<accession>A0A412TK46</accession>
<evidence type="ECO:0000256" key="1">
    <source>
        <dbReference type="SAM" id="SignalP"/>
    </source>
</evidence>
<keyword evidence="1" id="KW-0732">Signal</keyword>
<evidence type="ECO:0000313" key="2">
    <source>
        <dbReference type="EMBL" id="RGU54151.1"/>
    </source>
</evidence>
<sequence length="220" mass="25065">MRKFVVFTVMVLLIVVGVHAQDKINFMKVTDQLPNSGITTCEISGFVAYQPDVPSTELFNRTKLKYVAIAGDTCLWINTSGGSNVRVPIVKETIFDDYVKYLFKEAPQHQNNIEIVSYASYLSGIRIIMYRSKNLENVWTERGYWGQQVWASDMVVCIFNLTHEKSECNKQLITTVSSQNQNLTVKTVNNKMFIPQARFGDLLWSGVGNANFGKPRTYLR</sequence>
<gene>
    <name evidence="2" type="ORF">DWW57_17370</name>
</gene>